<feature type="non-terminal residue" evidence="2">
    <location>
        <position position="1"/>
    </location>
</feature>
<name>X1SY01_9ZZZZ</name>
<dbReference type="AlphaFoldDB" id="X1SY01"/>
<evidence type="ECO:0000256" key="1">
    <source>
        <dbReference type="SAM" id="Phobius"/>
    </source>
</evidence>
<reference evidence="2" key="1">
    <citation type="journal article" date="2014" name="Front. Microbiol.">
        <title>High frequency of phylogenetically diverse reductive dehalogenase-homologous genes in deep subseafloor sedimentary metagenomes.</title>
        <authorList>
            <person name="Kawai M."/>
            <person name="Futagami T."/>
            <person name="Toyoda A."/>
            <person name="Takaki Y."/>
            <person name="Nishi S."/>
            <person name="Hori S."/>
            <person name="Arai W."/>
            <person name="Tsubouchi T."/>
            <person name="Morono Y."/>
            <person name="Uchiyama I."/>
            <person name="Ito T."/>
            <person name="Fujiyama A."/>
            <person name="Inagaki F."/>
            <person name="Takami H."/>
        </authorList>
    </citation>
    <scope>NUCLEOTIDE SEQUENCE</scope>
    <source>
        <strain evidence="2">Expedition CK06-06</strain>
    </source>
</reference>
<accession>X1SY01</accession>
<keyword evidence="1" id="KW-0472">Membrane</keyword>
<dbReference type="EMBL" id="BARW01012086">
    <property type="protein sequence ID" value="GAI80220.1"/>
    <property type="molecule type" value="Genomic_DNA"/>
</dbReference>
<protein>
    <recommendedName>
        <fullName evidence="3">Archaeal Type IV pilin N-terminal domain-containing protein</fullName>
    </recommendedName>
</protein>
<keyword evidence="1" id="KW-0812">Transmembrane</keyword>
<gene>
    <name evidence="2" type="ORF">S12H4_22961</name>
</gene>
<proteinExistence type="predicted"/>
<comment type="caution">
    <text evidence="2">The sequence shown here is derived from an EMBL/GenBank/DDBJ whole genome shotgun (WGS) entry which is preliminary data.</text>
</comment>
<organism evidence="2">
    <name type="scientific">marine sediment metagenome</name>
    <dbReference type="NCBI Taxonomy" id="412755"/>
    <lineage>
        <taxon>unclassified sequences</taxon>
        <taxon>metagenomes</taxon>
        <taxon>ecological metagenomes</taxon>
    </lineage>
</organism>
<feature type="transmembrane region" description="Helical" evidence="1">
    <location>
        <begin position="6"/>
        <end position="28"/>
    </location>
</feature>
<sequence length="144" mass="15662">KQGMSAVVTTLIIILLVIVALGIIWVVVKNFVESGREQVEWAEKCRAVEIQAVKLNETATEGTYEVTLYRTGAGDVIAGVKLVFANGTAYSDVTEFGIVMGQLETKTNTGIVAGITNANELQITPYFEDDLGAEKLCETRIEEF</sequence>
<keyword evidence="1" id="KW-1133">Transmembrane helix</keyword>
<evidence type="ECO:0008006" key="3">
    <source>
        <dbReference type="Google" id="ProtNLM"/>
    </source>
</evidence>
<evidence type="ECO:0000313" key="2">
    <source>
        <dbReference type="EMBL" id="GAI80220.1"/>
    </source>
</evidence>